<dbReference type="NCBIfam" id="TIGR00674">
    <property type="entry name" value="dapA"/>
    <property type="match status" value="1"/>
</dbReference>
<evidence type="ECO:0000256" key="14">
    <source>
        <dbReference type="PIRSR" id="PIRSR001365-1"/>
    </source>
</evidence>
<dbReference type="SUPFAM" id="SSF51569">
    <property type="entry name" value="Aldolase"/>
    <property type="match status" value="1"/>
</dbReference>
<evidence type="ECO:0000256" key="12">
    <source>
        <dbReference type="HAMAP-Rule" id="MF_00418"/>
    </source>
</evidence>
<feature type="binding site" evidence="12 15">
    <location>
        <position position="46"/>
    </location>
    <ligand>
        <name>pyruvate</name>
        <dbReference type="ChEBI" id="CHEBI:15361"/>
    </ligand>
</feature>
<dbReference type="RefSeq" id="WP_337336218.1">
    <property type="nucleotide sequence ID" value="NZ_JBBDHC010000021.1"/>
</dbReference>
<comment type="pathway">
    <text evidence="2 12">Amino-acid biosynthesis; L-lysine biosynthesis via DAP pathway; (S)-tetrahydrodipicolinate from L-aspartate: step 3/4.</text>
</comment>
<keyword evidence="9 12" id="KW-0456">Lyase</keyword>
<dbReference type="InterPro" id="IPR002220">
    <property type="entry name" value="DapA-like"/>
</dbReference>
<evidence type="ECO:0000256" key="5">
    <source>
        <dbReference type="ARBA" id="ARBA00022490"/>
    </source>
</evidence>
<organism evidence="16 17">
    <name type="scientific">Denitratimonas tolerans</name>
    <dbReference type="NCBI Taxonomy" id="1338420"/>
    <lineage>
        <taxon>Bacteria</taxon>
        <taxon>Pseudomonadati</taxon>
        <taxon>Pseudomonadota</taxon>
        <taxon>Gammaproteobacteria</taxon>
        <taxon>Lysobacterales</taxon>
        <taxon>Lysobacteraceae</taxon>
        <taxon>Denitratimonas</taxon>
    </lineage>
</organism>
<evidence type="ECO:0000256" key="13">
    <source>
        <dbReference type="PIRNR" id="PIRNR001365"/>
    </source>
</evidence>
<dbReference type="EMBL" id="JBBDHC010000021">
    <property type="protein sequence ID" value="MEJ1250491.1"/>
    <property type="molecule type" value="Genomic_DNA"/>
</dbReference>
<keyword evidence="6 12" id="KW-0028">Amino-acid biosynthesis</keyword>
<dbReference type="EC" id="4.3.3.7" evidence="4 12"/>
<evidence type="ECO:0000313" key="17">
    <source>
        <dbReference type="Proteomes" id="UP001364472"/>
    </source>
</evidence>
<reference evidence="16 17" key="1">
    <citation type="journal article" date="2016" name="Antonie Van Leeuwenhoek">
        <title>Denitratimonas tolerans gen. nov., sp. nov., a denitrifying bacterium isolated from a bioreactor for tannery wastewater treatment.</title>
        <authorList>
            <person name="Han S.I."/>
            <person name="Kim J.O."/>
            <person name="Lee Y.R."/>
            <person name="Ekpeghere K.I."/>
            <person name="Koh S.C."/>
            <person name="Whang K.S."/>
        </authorList>
    </citation>
    <scope>NUCLEOTIDE SEQUENCE [LARGE SCALE GENOMIC DNA]</scope>
    <source>
        <strain evidence="16 17">KACC 17565</strain>
    </source>
</reference>
<dbReference type="PROSITE" id="PS00665">
    <property type="entry name" value="DHDPS_1"/>
    <property type="match status" value="1"/>
</dbReference>
<dbReference type="GO" id="GO:0009089">
    <property type="term" value="P:lysine biosynthetic process via diaminopimelate"/>
    <property type="evidence" value="ECO:0007669"/>
    <property type="project" value="UniProtKB-UniRule"/>
</dbReference>
<dbReference type="HAMAP" id="MF_00418">
    <property type="entry name" value="DapA"/>
    <property type="match status" value="1"/>
</dbReference>
<dbReference type="AlphaFoldDB" id="A0AAW9R897"/>
<dbReference type="InterPro" id="IPR013785">
    <property type="entry name" value="Aldolase_TIM"/>
</dbReference>
<evidence type="ECO:0000256" key="11">
    <source>
        <dbReference type="ARBA" id="ARBA00047836"/>
    </source>
</evidence>
<keyword evidence="7 12" id="KW-0220">Diaminopimelate biosynthesis</keyword>
<sequence length="302" mass="30777">MRLSGCITALVTPFDESGATDPAAWRRLLDGQLAAGIHGLVVAGSTGEAAMLTAAEFGALIRSAVDAVAGRIPVLAGAGLPATQATIEQCRRARDAGADGLLVATPPYVRPTQEGLRRHFEAVAEALDAPIVLYNVPPRTGVDLLPDTVAQLAPDPRIVGIKEAVPDAARIAALLALRSPGFAVLSGDDASACEAQLSGADGVVSVASNVVPAALAALSTRARAGDARGARELNGELAALFPVLALEPNPIPVKAILSQLGLCADRLRLPLVPLSSPHRDAAAAAARQAHALEARFLPKTAA</sequence>
<comment type="subcellular location">
    <subcellularLocation>
        <location evidence="12">Cytoplasm</location>
    </subcellularLocation>
</comment>
<comment type="subunit">
    <text evidence="12">Homotetramer; dimer of dimers.</text>
</comment>
<evidence type="ECO:0000256" key="15">
    <source>
        <dbReference type="PIRSR" id="PIRSR001365-2"/>
    </source>
</evidence>
<dbReference type="InterPro" id="IPR020624">
    <property type="entry name" value="Schiff_base-form_aldolases_CS"/>
</dbReference>
<dbReference type="PANTHER" id="PTHR12128">
    <property type="entry name" value="DIHYDRODIPICOLINATE SYNTHASE"/>
    <property type="match status" value="1"/>
</dbReference>
<feature type="active site" description="Proton donor/acceptor" evidence="12 14">
    <location>
        <position position="134"/>
    </location>
</feature>
<feature type="binding site" evidence="12 15">
    <location>
        <position position="204"/>
    </location>
    <ligand>
        <name>pyruvate</name>
        <dbReference type="ChEBI" id="CHEBI:15361"/>
    </ligand>
</feature>
<comment type="similarity">
    <text evidence="3 12 13">Belongs to the DapA family.</text>
</comment>
<evidence type="ECO:0000256" key="10">
    <source>
        <dbReference type="ARBA" id="ARBA00023270"/>
    </source>
</evidence>
<accession>A0AAW9R897</accession>
<dbReference type="InterPro" id="IPR020625">
    <property type="entry name" value="Schiff_base-form_aldolases_AS"/>
</dbReference>
<evidence type="ECO:0000256" key="7">
    <source>
        <dbReference type="ARBA" id="ARBA00022915"/>
    </source>
</evidence>
<proteinExistence type="inferred from homology"/>
<dbReference type="InterPro" id="IPR005263">
    <property type="entry name" value="DapA"/>
</dbReference>
<dbReference type="GO" id="GO:0005829">
    <property type="term" value="C:cytosol"/>
    <property type="evidence" value="ECO:0007669"/>
    <property type="project" value="TreeGrafter"/>
</dbReference>
<evidence type="ECO:0000256" key="1">
    <source>
        <dbReference type="ARBA" id="ARBA00003294"/>
    </source>
</evidence>
<feature type="site" description="Part of a proton relay during catalysis" evidence="12">
    <location>
        <position position="108"/>
    </location>
</feature>
<keyword evidence="5 12" id="KW-0963">Cytoplasm</keyword>
<dbReference type="PANTHER" id="PTHR12128:SF66">
    <property type="entry name" value="4-HYDROXY-2-OXOGLUTARATE ALDOLASE, MITOCHONDRIAL"/>
    <property type="match status" value="1"/>
</dbReference>
<evidence type="ECO:0000313" key="16">
    <source>
        <dbReference type="EMBL" id="MEJ1250491.1"/>
    </source>
</evidence>
<keyword evidence="10 12" id="KW-0704">Schiff base</keyword>
<dbReference type="PROSITE" id="PS00666">
    <property type="entry name" value="DHDPS_2"/>
    <property type="match status" value="1"/>
</dbReference>
<dbReference type="Pfam" id="PF00701">
    <property type="entry name" value="DHDPS"/>
    <property type="match status" value="1"/>
</dbReference>
<feature type="active site" description="Schiff-base intermediate with substrate" evidence="12 14">
    <location>
        <position position="162"/>
    </location>
</feature>
<dbReference type="PIRSF" id="PIRSF001365">
    <property type="entry name" value="DHDPS"/>
    <property type="match status" value="1"/>
</dbReference>
<evidence type="ECO:0000256" key="3">
    <source>
        <dbReference type="ARBA" id="ARBA00007592"/>
    </source>
</evidence>
<evidence type="ECO:0000256" key="8">
    <source>
        <dbReference type="ARBA" id="ARBA00023154"/>
    </source>
</evidence>
<comment type="catalytic activity">
    <reaction evidence="11 12">
        <text>L-aspartate 4-semialdehyde + pyruvate = (2S,4S)-4-hydroxy-2,3,4,5-tetrahydrodipicolinate + H2O + H(+)</text>
        <dbReference type="Rhea" id="RHEA:34171"/>
        <dbReference type="ChEBI" id="CHEBI:15361"/>
        <dbReference type="ChEBI" id="CHEBI:15377"/>
        <dbReference type="ChEBI" id="CHEBI:15378"/>
        <dbReference type="ChEBI" id="CHEBI:67139"/>
        <dbReference type="ChEBI" id="CHEBI:537519"/>
        <dbReference type="EC" id="4.3.3.7"/>
    </reaction>
</comment>
<dbReference type="PRINTS" id="PR00146">
    <property type="entry name" value="DHPICSNTHASE"/>
</dbReference>
<evidence type="ECO:0000256" key="2">
    <source>
        <dbReference type="ARBA" id="ARBA00005120"/>
    </source>
</evidence>
<name>A0AAW9R897_9GAMM</name>
<dbReference type="Proteomes" id="UP001364472">
    <property type="component" value="Unassembled WGS sequence"/>
</dbReference>
<evidence type="ECO:0000256" key="4">
    <source>
        <dbReference type="ARBA" id="ARBA00012086"/>
    </source>
</evidence>
<comment type="caution">
    <text evidence="12">Was originally thought to be a dihydrodipicolinate synthase (DHDPS), catalyzing the condensation of (S)-aspartate-beta-semialdehyde [(S)-ASA] and pyruvate to dihydrodipicolinate (DHDP). However, it was shown in E.coli that the product of the enzymatic reaction is not dihydrodipicolinate but in fact (4S)-4-hydroxy-2,3,4,5-tetrahydro-(2S)-dipicolinic acid (HTPA), and that the consecutive dehydration reaction leading to DHDP is not spontaneous but catalyzed by DapB.</text>
</comment>
<dbReference type="SMART" id="SM01130">
    <property type="entry name" value="DHDPS"/>
    <property type="match status" value="1"/>
</dbReference>
<protein>
    <recommendedName>
        <fullName evidence="4 12">4-hydroxy-tetrahydrodipicolinate synthase</fullName>
        <shortName evidence="12">HTPA synthase</shortName>
        <ecNumber evidence="4 12">4.3.3.7</ecNumber>
    </recommendedName>
</protein>
<comment type="caution">
    <text evidence="16">The sequence shown here is derived from an EMBL/GenBank/DDBJ whole genome shotgun (WGS) entry which is preliminary data.</text>
</comment>
<feature type="site" description="Part of a proton relay during catalysis" evidence="12">
    <location>
        <position position="45"/>
    </location>
</feature>
<comment type="function">
    <text evidence="1 12">Catalyzes the condensation of (S)-aspartate-beta-semialdehyde [(S)-ASA] and pyruvate to 4-hydroxy-tetrahydrodipicolinate (HTPA).</text>
</comment>
<dbReference type="GO" id="GO:0019877">
    <property type="term" value="P:diaminopimelate biosynthetic process"/>
    <property type="evidence" value="ECO:0007669"/>
    <property type="project" value="UniProtKB-UniRule"/>
</dbReference>
<gene>
    <name evidence="12 16" type="primary">dapA</name>
    <name evidence="16" type="ORF">WB794_12500</name>
</gene>
<evidence type="ECO:0000256" key="6">
    <source>
        <dbReference type="ARBA" id="ARBA00022605"/>
    </source>
</evidence>
<evidence type="ECO:0000256" key="9">
    <source>
        <dbReference type="ARBA" id="ARBA00023239"/>
    </source>
</evidence>
<dbReference type="Gene3D" id="3.20.20.70">
    <property type="entry name" value="Aldolase class I"/>
    <property type="match status" value="1"/>
</dbReference>
<dbReference type="CDD" id="cd00950">
    <property type="entry name" value="DHDPS"/>
    <property type="match status" value="1"/>
</dbReference>
<keyword evidence="8 12" id="KW-0457">Lysine biosynthesis</keyword>
<dbReference type="GO" id="GO:0008840">
    <property type="term" value="F:4-hydroxy-tetrahydrodipicolinate synthase activity"/>
    <property type="evidence" value="ECO:0007669"/>
    <property type="project" value="UniProtKB-UniRule"/>
</dbReference>
<keyword evidence="17" id="KW-1185">Reference proteome</keyword>